<dbReference type="EMBL" id="KY775128">
    <property type="protein sequence ID" value="ASN66811.1"/>
    <property type="molecule type" value="Genomic_DNA"/>
</dbReference>
<comment type="pathway">
    <text evidence="2">Secondary metabolite biosynthesis.</text>
</comment>
<dbReference type="GO" id="GO:0020037">
    <property type="term" value="F:heme binding"/>
    <property type="evidence" value="ECO:0007669"/>
    <property type="project" value="InterPro"/>
</dbReference>
<keyword evidence="5 9" id="KW-0479">Metal-binding</keyword>
<dbReference type="GO" id="GO:0004497">
    <property type="term" value="F:monooxygenase activity"/>
    <property type="evidence" value="ECO:0007669"/>
    <property type="project" value="UniProtKB-KW"/>
</dbReference>
<dbReference type="Gene3D" id="1.10.630.10">
    <property type="entry name" value="Cytochrome P450"/>
    <property type="match status" value="1"/>
</dbReference>
<evidence type="ECO:0000256" key="1">
    <source>
        <dbReference type="ARBA" id="ARBA00001971"/>
    </source>
</evidence>
<keyword evidence="8" id="KW-0503">Monooxygenase</keyword>
<evidence type="ECO:0000256" key="2">
    <source>
        <dbReference type="ARBA" id="ARBA00005179"/>
    </source>
</evidence>
<evidence type="ECO:0000256" key="10">
    <source>
        <dbReference type="SAM" id="MobiDB-lite"/>
    </source>
</evidence>
<evidence type="ECO:0000256" key="8">
    <source>
        <dbReference type="ARBA" id="ARBA00023033"/>
    </source>
</evidence>
<evidence type="ECO:0000256" key="5">
    <source>
        <dbReference type="ARBA" id="ARBA00022723"/>
    </source>
</evidence>
<keyword evidence="11" id="KW-1133">Transmembrane helix</keyword>
<dbReference type="SUPFAM" id="SSF48264">
    <property type="entry name" value="Cytochrome P450"/>
    <property type="match status" value="1"/>
</dbReference>
<dbReference type="PANTHER" id="PTHR24305:SF166">
    <property type="entry name" value="CYTOCHROME P450 12A4, MITOCHONDRIAL-RELATED"/>
    <property type="match status" value="1"/>
</dbReference>
<evidence type="ECO:0000256" key="3">
    <source>
        <dbReference type="ARBA" id="ARBA00010617"/>
    </source>
</evidence>
<keyword evidence="11" id="KW-0812">Transmembrane</keyword>
<organism evidence="12">
    <name type="scientific">Phaffia rhodozyma</name>
    <name type="common">Yeast</name>
    <name type="synonym">Xanthophyllomyces dendrorhous</name>
    <dbReference type="NCBI Taxonomy" id="264483"/>
    <lineage>
        <taxon>Eukaryota</taxon>
        <taxon>Fungi</taxon>
        <taxon>Dikarya</taxon>
        <taxon>Basidiomycota</taxon>
        <taxon>Agaricomycotina</taxon>
        <taxon>Tremellomycetes</taxon>
        <taxon>Cystofilobasidiales</taxon>
        <taxon>Mrakiaceae</taxon>
        <taxon>Phaffia</taxon>
    </lineage>
</organism>
<evidence type="ECO:0000256" key="4">
    <source>
        <dbReference type="ARBA" id="ARBA00022617"/>
    </source>
</evidence>
<accession>A0A221SAF5</accession>
<proteinExistence type="inferred from homology"/>
<name>A0A221SAF5_PHARH</name>
<dbReference type="InterPro" id="IPR050121">
    <property type="entry name" value="Cytochrome_P450_monoxygenase"/>
</dbReference>
<keyword evidence="11" id="KW-0472">Membrane</keyword>
<evidence type="ECO:0000256" key="6">
    <source>
        <dbReference type="ARBA" id="ARBA00023002"/>
    </source>
</evidence>
<sequence>MSFSVLQIVIDHPGRSAGLALGLIGLAVFVDWFHLAPRRSPLYNLPGPRLESYLYGNAKDIIKLEVGVAHSHLEAVYGPTFVYRGMLGQPRLYSADPKVFNHLMSQAYDYPKPWHIRKVLGSIVGDGLLSSEGETHRRQRRIILPAFSAQAIRELFPIFLDKAMELTEKMTEEAAKKDGPTDGSEAEGEKAGPSRLVSEGVDVMFWIGRAMLDVIGLAGFDYDFDSIEKESNELSIAYKTMFDGLSGQSTLGVLQDLFPVLNYIRTERQAIRDRAMMTVNRYGRDILARKKKAVLDLSVGVDGGKGLGKADVQGKDILSSLVRANMATDLAEQNRLGDEEVLAQISTLLLAGFETSSTALTWMLHSLSTRPEIQNKLRDELLKVETSEPSLDELNALPYLDAFVKESLRFTPPAPGTMRVAAKDDIISLSEPIKGRDGKLMTEIYVPKGTTMFVPIMRINRAAHMYGKDDADIFRPERWLEPMPRSVMDLDVPYGHQATFLGGPRGCIGYRFALAEIKAFLFVILRQLTFESVVPAIDYEHRANMVQRPRVKGKKEEGFHMKLQVRSVKD</sequence>
<feature type="region of interest" description="Disordered" evidence="10">
    <location>
        <begin position="172"/>
        <end position="193"/>
    </location>
</feature>
<dbReference type="PRINTS" id="PR00465">
    <property type="entry name" value="EP450IV"/>
</dbReference>
<dbReference type="InterPro" id="IPR036396">
    <property type="entry name" value="Cyt_P450_sf"/>
</dbReference>
<dbReference type="GO" id="GO:0005506">
    <property type="term" value="F:iron ion binding"/>
    <property type="evidence" value="ECO:0007669"/>
    <property type="project" value="InterPro"/>
</dbReference>
<dbReference type="AlphaFoldDB" id="A0A221SAF5"/>
<keyword evidence="7 9" id="KW-0408">Iron</keyword>
<dbReference type="PANTHER" id="PTHR24305">
    <property type="entry name" value="CYTOCHROME P450"/>
    <property type="match status" value="1"/>
</dbReference>
<evidence type="ECO:0000256" key="11">
    <source>
        <dbReference type="SAM" id="Phobius"/>
    </source>
</evidence>
<keyword evidence="4 9" id="KW-0349">Heme</keyword>
<feature type="binding site" description="axial binding residue" evidence="9">
    <location>
        <position position="507"/>
    </location>
    <ligand>
        <name>heme</name>
        <dbReference type="ChEBI" id="CHEBI:30413"/>
    </ligand>
    <ligandPart>
        <name>Fe</name>
        <dbReference type="ChEBI" id="CHEBI:18248"/>
    </ligandPart>
</feature>
<comment type="similarity">
    <text evidence="3">Belongs to the cytochrome P450 family.</text>
</comment>
<reference evidence="12" key="1">
    <citation type="journal article" date="2017" name="BMC Genomics">
        <title>Characterization of the cytochrome P450 monooxygenase genes (P450ome) from the carotenogenic yeast Xanthophyllomyces dendrorhous.</title>
        <authorList>
            <person name="Cordova P."/>
            <person name="Gonzalez A.M."/>
            <person name="Nelson D.R."/>
            <person name="Gutierrez M.S."/>
            <person name="Baeza M."/>
            <person name="Cifuentes V."/>
            <person name="Alcaino J."/>
        </authorList>
    </citation>
    <scope>NUCLEOTIDE SEQUENCE</scope>
</reference>
<protein>
    <submittedName>
        <fullName evidence="12">Cyp5139P1</fullName>
    </submittedName>
</protein>
<keyword evidence="6" id="KW-0560">Oxidoreductase</keyword>
<comment type="cofactor">
    <cofactor evidence="1 9">
        <name>heme</name>
        <dbReference type="ChEBI" id="CHEBI:30413"/>
    </cofactor>
</comment>
<dbReference type="GO" id="GO:0016705">
    <property type="term" value="F:oxidoreductase activity, acting on paired donors, with incorporation or reduction of molecular oxygen"/>
    <property type="evidence" value="ECO:0007669"/>
    <property type="project" value="InterPro"/>
</dbReference>
<dbReference type="Pfam" id="PF00067">
    <property type="entry name" value="p450"/>
    <property type="match status" value="1"/>
</dbReference>
<feature type="transmembrane region" description="Helical" evidence="11">
    <location>
        <begin position="16"/>
        <end position="35"/>
    </location>
</feature>
<evidence type="ECO:0000256" key="7">
    <source>
        <dbReference type="ARBA" id="ARBA00023004"/>
    </source>
</evidence>
<evidence type="ECO:0000313" key="12">
    <source>
        <dbReference type="EMBL" id="ASN66811.1"/>
    </source>
</evidence>
<dbReference type="CDD" id="cd11069">
    <property type="entry name" value="CYP_FUM15-like"/>
    <property type="match status" value="1"/>
</dbReference>
<dbReference type="InterPro" id="IPR002403">
    <property type="entry name" value="Cyt_P450_E_grp-IV"/>
</dbReference>
<evidence type="ECO:0000256" key="9">
    <source>
        <dbReference type="PIRSR" id="PIRSR602403-1"/>
    </source>
</evidence>
<dbReference type="InterPro" id="IPR001128">
    <property type="entry name" value="Cyt_P450"/>
</dbReference>
<dbReference type="PRINTS" id="PR00385">
    <property type="entry name" value="P450"/>
</dbReference>
<gene>
    <name evidence="12" type="primary">CYP5139P1</name>
</gene>